<evidence type="ECO:0000256" key="3">
    <source>
        <dbReference type="ARBA" id="ARBA00022833"/>
    </source>
</evidence>
<accession>B3RXN0</accession>
<dbReference type="Gene3D" id="3.30.70.330">
    <property type="match status" value="2"/>
</dbReference>
<feature type="region of interest" description="Disordered" evidence="9">
    <location>
        <begin position="535"/>
        <end position="573"/>
    </location>
</feature>
<dbReference type="InterPro" id="IPR000571">
    <property type="entry name" value="Znf_CCCH"/>
</dbReference>
<dbReference type="KEGG" id="tad:TRIADDRAFT_56265"/>
<dbReference type="OrthoDB" id="443401at2759"/>
<evidence type="ECO:0000256" key="6">
    <source>
        <dbReference type="ARBA" id="ARBA00043866"/>
    </source>
</evidence>
<dbReference type="GO" id="GO:0008270">
    <property type="term" value="F:zinc ion binding"/>
    <property type="evidence" value="ECO:0007669"/>
    <property type="project" value="UniProtKB-KW"/>
</dbReference>
<dbReference type="EMBL" id="DS985245">
    <property type="protein sequence ID" value="EDV24886.1"/>
    <property type="molecule type" value="Genomic_DNA"/>
</dbReference>
<evidence type="ECO:0000256" key="5">
    <source>
        <dbReference type="ARBA" id="ARBA00023054"/>
    </source>
</evidence>
<dbReference type="CTD" id="6753561"/>
<dbReference type="eggNOG" id="KOG2135">
    <property type="taxonomic scope" value="Eukaryota"/>
</dbReference>
<keyword evidence="4 7" id="KW-0694">RNA-binding</keyword>
<dbReference type="InterPro" id="IPR012677">
    <property type="entry name" value="Nucleotide-bd_a/b_plait_sf"/>
</dbReference>
<dbReference type="InterPro" id="IPR000504">
    <property type="entry name" value="RRM_dom"/>
</dbReference>
<dbReference type="CDD" id="cd12257">
    <property type="entry name" value="RRM1_RBM26_like"/>
    <property type="match status" value="1"/>
</dbReference>
<feature type="domain" description="C3H1-type" evidence="11">
    <location>
        <begin position="249"/>
        <end position="277"/>
    </location>
</feature>
<dbReference type="Proteomes" id="UP000009022">
    <property type="component" value="Unassembled WGS sequence"/>
</dbReference>
<dbReference type="PhylomeDB" id="B3RXN0"/>
<dbReference type="PROSITE" id="PS50102">
    <property type="entry name" value="RRM"/>
    <property type="match status" value="1"/>
</dbReference>
<gene>
    <name evidence="12" type="ORF">TRIADDRAFT_56265</name>
</gene>
<evidence type="ECO:0000259" key="10">
    <source>
        <dbReference type="PROSITE" id="PS50102"/>
    </source>
</evidence>
<evidence type="ECO:0000256" key="2">
    <source>
        <dbReference type="ARBA" id="ARBA00022771"/>
    </source>
</evidence>
<dbReference type="PROSITE" id="PS50103">
    <property type="entry name" value="ZF_C3H1"/>
    <property type="match status" value="1"/>
</dbReference>
<dbReference type="PANTHER" id="PTHR14398:SF0">
    <property type="entry name" value="ZINC FINGER PROTEIN SWM"/>
    <property type="match status" value="1"/>
</dbReference>
<feature type="compositionally biased region" description="Basic and acidic residues" evidence="9">
    <location>
        <begin position="537"/>
        <end position="547"/>
    </location>
</feature>
<feature type="compositionally biased region" description="Basic and acidic residues" evidence="9">
    <location>
        <begin position="193"/>
        <end position="235"/>
    </location>
</feature>
<protein>
    <recommendedName>
        <fullName evidence="14">RNA-binding protein 26</fullName>
    </recommendedName>
</protein>
<dbReference type="Pfam" id="PF01480">
    <property type="entry name" value="PWI"/>
    <property type="match status" value="1"/>
</dbReference>
<dbReference type="SUPFAM" id="SSF54928">
    <property type="entry name" value="RNA-binding domain, RBD"/>
    <property type="match status" value="2"/>
</dbReference>
<keyword evidence="3 8" id="KW-0862">Zinc</keyword>
<sequence length="891" mass="100713">MPLVPAWLISTASVSSLGRTSCASSFGKEASQRDVEEQMHIEDFDALKVWLTNRLQPICDADPNALAKYVIALVKKEKPNNEVKNICLNQLEVFLASETTNFVNELFDALKKKAYLSVDDTTTDAPGIDNAPNVDRRISHYETLDDDERDFRRAPRSRNDEDRIEESVEHNNNNEPTGIHVVVSTSNRRSKRRPEDDGRIGQHDRINRGRQRTDRRSDRGKNEMKNLADVGDREAPGTVNANNRVRFPPKIQQRCRDYDEKGFCVRGETCPYDHGNDAVVVEDTQQLRLPASDILVVDNGNRPPFRVGPGRMQHHNPPPNMMPIVRPVPPGLRSSMPPPPPMQASRMSMPPPRQPGGPIRGKRLPFSGNDAYNPEQPSFEGRAMMPPPVWPLRTPTSEMNSGKPMSDLPRFKPPMSDVNNEMNKKRVAEMDDTGPPQKRRFDYNRLGFKSKARIRDSVTLEIRKIPQELNTITKLNEHFGKFGNIMNIQIGVEGDKQAALIQFSTHAEAKSAHDSPEAVLNNRFIKVFWKIDPIPETEQKPDDDKDSQPSNATELANVGDNSSKPSVVPNKFHNPEAFKMSRSAAATPTAGNSSKDIVQKRLEIQKQSQDLYQKLITQYKILAKKLNDTKNPKERDFILQSLKKLNEDIDSVKNRLVSVPKSRKDAQKELLDKELELLSKQNSGEDTAELEKRVELLKKEATDLGLIESPNKPFHGRIRRKQLRGRWSTRFRGRGRGHAAVSSRSVLDKRTSQLSVQGLSMDDKDDIITHFTQFGNVTGVDVGENDHVIVKFSTRKEAEIAAVKGVIYKTKSLVFSWYNPKPQSEPQKMVTEEKQELDLESALLADDMTEDSNKEPEGSMNVSDNEGLSSSEDSLLLDEEDEADEDRPWRR</sequence>
<dbReference type="InParanoid" id="B3RXN0"/>
<evidence type="ECO:0000313" key="13">
    <source>
        <dbReference type="Proteomes" id="UP000009022"/>
    </source>
</evidence>
<proteinExistence type="predicted"/>
<evidence type="ECO:0000256" key="7">
    <source>
        <dbReference type="PROSITE-ProRule" id="PRU00176"/>
    </source>
</evidence>
<reference evidence="12 13" key="1">
    <citation type="journal article" date="2008" name="Nature">
        <title>The Trichoplax genome and the nature of placozoans.</title>
        <authorList>
            <person name="Srivastava M."/>
            <person name="Begovic E."/>
            <person name="Chapman J."/>
            <person name="Putnam N.H."/>
            <person name="Hellsten U."/>
            <person name="Kawashima T."/>
            <person name="Kuo A."/>
            <person name="Mitros T."/>
            <person name="Salamov A."/>
            <person name="Carpenter M.L."/>
            <person name="Signorovitch A.Y."/>
            <person name="Moreno M.A."/>
            <person name="Kamm K."/>
            <person name="Grimwood J."/>
            <person name="Schmutz J."/>
            <person name="Shapiro H."/>
            <person name="Grigoriev I.V."/>
            <person name="Buss L.W."/>
            <person name="Schierwater B."/>
            <person name="Dellaporta S.L."/>
            <person name="Rokhsar D.S."/>
        </authorList>
    </citation>
    <scope>NUCLEOTIDE SEQUENCE [LARGE SCALE GENOMIC DNA]</scope>
    <source>
        <strain evidence="12 13">Grell-BS-1999</strain>
    </source>
</reference>
<feature type="domain" description="RRM" evidence="10">
    <location>
        <begin position="458"/>
        <end position="532"/>
    </location>
</feature>
<evidence type="ECO:0000256" key="1">
    <source>
        <dbReference type="ARBA" id="ARBA00022723"/>
    </source>
</evidence>
<comment type="function">
    <text evidence="6">May be involved in the turnover of nuclear polyadenylated (pA+) RNA.</text>
</comment>
<evidence type="ECO:0000256" key="4">
    <source>
        <dbReference type="ARBA" id="ARBA00022884"/>
    </source>
</evidence>
<keyword evidence="1 8" id="KW-0479">Metal-binding</keyword>
<dbReference type="InterPro" id="IPR035979">
    <property type="entry name" value="RBD_domain_sf"/>
</dbReference>
<feature type="compositionally biased region" description="Low complexity" evidence="9">
    <location>
        <begin position="863"/>
        <end position="874"/>
    </location>
</feature>
<dbReference type="GO" id="GO:0005634">
    <property type="term" value="C:nucleus"/>
    <property type="evidence" value="ECO:0000318"/>
    <property type="project" value="GO_Central"/>
</dbReference>
<name>B3RXN0_TRIAD</name>
<keyword evidence="2 8" id="KW-0863">Zinc-finger</keyword>
<evidence type="ECO:0000256" key="9">
    <source>
        <dbReference type="SAM" id="MobiDB-lite"/>
    </source>
</evidence>
<dbReference type="AlphaFoldDB" id="B3RXN0"/>
<dbReference type="HOGENOM" id="CLU_006190_0_0_1"/>
<dbReference type="OMA" id="ITYDSHA"/>
<dbReference type="InterPro" id="IPR002483">
    <property type="entry name" value="PWI_dom"/>
</dbReference>
<evidence type="ECO:0000313" key="12">
    <source>
        <dbReference type="EMBL" id="EDV24886.1"/>
    </source>
</evidence>
<evidence type="ECO:0000256" key="8">
    <source>
        <dbReference type="PROSITE-ProRule" id="PRU00723"/>
    </source>
</evidence>
<feature type="region of interest" description="Disordered" evidence="9">
    <location>
        <begin position="397"/>
        <end position="417"/>
    </location>
</feature>
<evidence type="ECO:0008006" key="14">
    <source>
        <dbReference type="Google" id="ProtNLM"/>
    </source>
</evidence>
<dbReference type="Pfam" id="PF14605">
    <property type="entry name" value="Nup35_RRM_2"/>
    <property type="match status" value="1"/>
</dbReference>
<dbReference type="FunFam" id="3.30.70.330:FF:000330">
    <property type="entry name" value="RNA-binding motif protein 26"/>
    <property type="match status" value="1"/>
</dbReference>
<dbReference type="InterPro" id="IPR045137">
    <property type="entry name" value="RBM26/27"/>
</dbReference>
<feature type="compositionally biased region" description="Acidic residues" evidence="9">
    <location>
        <begin position="875"/>
        <end position="885"/>
    </location>
</feature>
<organism evidence="12 13">
    <name type="scientific">Trichoplax adhaerens</name>
    <name type="common">Trichoplax reptans</name>
    <dbReference type="NCBI Taxonomy" id="10228"/>
    <lineage>
        <taxon>Eukaryota</taxon>
        <taxon>Metazoa</taxon>
        <taxon>Placozoa</taxon>
        <taxon>Uniplacotomia</taxon>
        <taxon>Trichoplacea</taxon>
        <taxon>Trichoplacidae</taxon>
        <taxon>Trichoplax</taxon>
    </lineage>
</organism>
<feature type="compositionally biased region" description="Polar residues" evidence="9">
    <location>
        <begin position="548"/>
        <end position="565"/>
    </location>
</feature>
<feature type="zinc finger region" description="C3H1-type" evidence="8">
    <location>
        <begin position="249"/>
        <end position="277"/>
    </location>
</feature>
<evidence type="ECO:0000259" key="11">
    <source>
        <dbReference type="PROSITE" id="PS50103"/>
    </source>
</evidence>
<keyword evidence="5" id="KW-0175">Coiled coil</keyword>
<dbReference type="PANTHER" id="PTHR14398">
    <property type="entry name" value="RNA RECOGNITION RRM/RNP DOMAIN"/>
    <property type="match status" value="1"/>
</dbReference>
<keyword evidence="13" id="KW-1185">Reference proteome</keyword>
<dbReference type="RefSeq" id="XP_002112776.1">
    <property type="nucleotide sequence ID" value="XM_002112740.1"/>
</dbReference>
<feature type="region of interest" description="Disordered" evidence="9">
    <location>
        <begin position="841"/>
        <end position="891"/>
    </location>
</feature>
<dbReference type="GO" id="GO:0003723">
    <property type="term" value="F:RNA binding"/>
    <property type="evidence" value="ECO:0000318"/>
    <property type="project" value="GO_Central"/>
</dbReference>
<dbReference type="Gene3D" id="1.20.1390.10">
    <property type="entry name" value="PWI domain"/>
    <property type="match status" value="1"/>
</dbReference>
<feature type="compositionally biased region" description="Basic and acidic residues" evidence="9">
    <location>
        <begin position="134"/>
        <end position="169"/>
    </location>
</feature>
<feature type="compositionally biased region" description="Pro residues" evidence="9">
    <location>
        <begin position="332"/>
        <end position="342"/>
    </location>
</feature>
<dbReference type="GeneID" id="6753561"/>
<feature type="region of interest" description="Disordered" evidence="9">
    <location>
        <begin position="121"/>
        <end position="240"/>
    </location>
</feature>
<dbReference type="STRING" id="10228.B3RXN0"/>
<dbReference type="SMART" id="SM00360">
    <property type="entry name" value="RRM"/>
    <property type="match status" value="2"/>
</dbReference>
<feature type="region of interest" description="Disordered" evidence="9">
    <location>
        <begin position="332"/>
        <end position="358"/>
    </location>
</feature>